<reference evidence="2" key="1">
    <citation type="journal article" date="2021" name="J. Fish Dis.">
        <title>Genetic variability of Edwardsiella piscicida isolates from Mississippi catfish aquaculture with an assessment of virulence in channel and channel x blue hybrid catfish.</title>
        <authorList>
            <person name="Lopez-Porras A."/>
            <person name="Griffin M.J."/>
            <person name="Armwood A.R."/>
            <person name="Camus A.C."/>
            <person name="Waldbieser G.C."/>
            <person name="Ware C."/>
            <person name="Richardson B."/>
            <person name="Greenway T.E."/>
            <person name="Rosser T.G."/>
            <person name="Aarattuthodiyil S."/>
            <person name="Wise D.J."/>
        </authorList>
    </citation>
    <scope>NUCLEOTIDE SEQUENCE</scope>
    <source>
        <plasmid evidence="2">unnamed</plasmid>
    </source>
</reference>
<sequence length="106" mass="11700">MGINGEGLYTDSVGKQARKLCNKQPAGGTGTPFFHRLRPPDELHRNSVISGAQVRGGETRQDYKDPRCFPPGSSLVRSPVPTLRFIGVYPLLWPRSLIPRLTLDSV</sequence>
<geneLocation type="plasmid" evidence="2">
    <name>unnamed</name>
</geneLocation>
<feature type="compositionally biased region" description="Basic and acidic residues" evidence="1">
    <location>
        <begin position="57"/>
        <end position="67"/>
    </location>
</feature>
<proteinExistence type="predicted"/>
<accession>A0A8F5V6V1</accession>
<keyword evidence="2" id="KW-0614">Plasmid</keyword>
<feature type="region of interest" description="Disordered" evidence="1">
    <location>
        <begin position="45"/>
        <end position="67"/>
    </location>
</feature>
<organism evidence="2">
    <name type="scientific">Edwardsiella piscicida</name>
    <dbReference type="NCBI Taxonomy" id="1263550"/>
    <lineage>
        <taxon>Bacteria</taxon>
        <taxon>Pseudomonadati</taxon>
        <taxon>Pseudomonadota</taxon>
        <taxon>Gammaproteobacteria</taxon>
        <taxon>Enterobacterales</taxon>
        <taxon>Hafniaceae</taxon>
        <taxon>Edwardsiella</taxon>
    </lineage>
</organism>
<dbReference type="EMBL" id="MZ098227">
    <property type="protein sequence ID" value="QXO85652.1"/>
    <property type="molecule type" value="Genomic_DNA"/>
</dbReference>
<protein>
    <submittedName>
        <fullName evidence="2">Uncharacterized protein</fullName>
    </submittedName>
</protein>
<name>A0A8F5V6V1_EDWPI</name>
<evidence type="ECO:0000256" key="1">
    <source>
        <dbReference type="SAM" id="MobiDB-lite"/>
    </source>
</evidence>
<dbReference type="AlphaFoldDB" id="A0A8F5V6V1"/>
<evidence type="ECO:0000313" key="2">
    <source>
        <dbReference type="EMBL" id="QXO85652.1"/>
    </source>
</evidence>